<dbReference type="AlphaFoldDB" id="A0A6A4P1P1"/>
<protein>
    <submittedName>
        <fullName evidence="2">Putative PLAC8 motif-containing protein</fullName>
    </submittedName>
</protein>
<gene>
    <name evidence="2" type="ORF">Lalb_Chr16g0376671</name>
</gene>
<evidence type="ECO:0000256" key="1">
    <source>
        <dbReference type="SAM" id="Phobius"/>
    </source>
</evidence>
<accession>A0A6A4P1P1</accession>
<evidence type="ECO:0000313" key="3">
    <source>
        <dbReference type="Proteomes" id="UP000447434"/>
    </source>
</evidence>
<feature type="transmembrane region" description="Helical" evidence="1">
    <location>
        <begin position="50"/>
        <end position="75"/>
    </location>
</feature>
<name>A0A6A4P1P1_LUPAL</name>
<keyword evidence="1" id="KW-0812">Transmembrane</keyword>
<proteinExistence type="predicted"/>
<keyword evidence="1" id="KW-0472">Membrane</keyword>
<organism evidence="2 3">
    <name type="scientific">Lupinus albus</name>
    <name type="common">White lupine</name>
    <name type="synonym">Lupinus termis</name>
    <dbReference type="NCBI Taxonomy" id="3870"/>
    <lineage>
        <taxon>Eukaryota</taxon>
        <taxon>Viridiplantae</taxon>
        <taxon>Streptophyta</taxon>
        <taxon>Embryophyta</taxon>
        <taxon>Tracheophyta</taxon>
        <taxon>Spermatophyta</taxon>
        <taxon>Magnoliopsida</taxon>
        <taxon>eudicotyledons</taxon>
        <taxon>Gunneridae</taxon>
        <taxon>Pentapetalae</taxon>
        <taxon>rosids</taxon>
        <taxon>fabids</taxon>
        <taxon>Fabales</taxon>
        <taxon>Fabaceae</taxon>
        <taxon>Papilionoideae</taxon>
        <taxon>50 kb inversion clade</taxon>
        <taxon>genistoids sensu lato</taxon>
        <taxon>core genistoids</taxon>
        <taxon>Genisteae</taxon>
        <taxon>Lupinus</taxon>
    </lineage>
</organism>
<dbReference type="OrthoDB" id="1045822at2759"/>
<reference evidence="3" key="1">
    <citation type="journal article" date="2020" name="Nat. Commun.">
        <title>Genome sequence of the cluster root forming white lupin.</title>
        <authorList>
            <person name="Hufnagel B."/>
            <person name="Marques A."/>
            <person name="Soriano A."/>
            <person name="Marques L."/>
            <person name="Divol F."/>
            <person name="Doumas P."/>
            <person name="Sallet E."/>
            <person name="Mancinotti D."/>
            <person name="Carrere S."/>
            <person name="Marande W."/>
            <person name="Arribat S."/>
            <person name="Keller J."/>
            <person name="Huneau C."/>
            <person name="Blein T."/>
            <person name="Aime D."/>
            <person name="Laguerre M."/>
            <person name="Taylor J."/>
            <person name="Schubert V."/>
            <person name="Nelson M."/>
            <person name="Geu-Flores F."/>
            <person name="Crespi M."/>
            <person name="Gallardo-Guerrero K."/>
            <person name="Delaux P.-M."/>
            <person name="Salse J."/>
            <person name="Berges H."/>
            <person name="Guyot R."/>
            <person name="Gouzy J."/>
            <person name="Peret B."/>
        </authorList>
    </citation>
    <scope>NUCLEOTIDE SEQUENCE [LARGE SCALE GENOMIC DNA]</scope>
    <source>
        <strain evidence="3">cv. Amiga</strain>
    </source>
</reference>
<comment type="caution">
    <text evidence="2">The sequence shown here is derived from an EMBL/GenBank/DDBJ whole genome shotgun (WGS) entry which is preliminary data.</text>
</comment>
<evidence type="ECO:0000313" key="2">
    <source>
        <dbReference type="EMBL" id="KAE9596495.1"/>
    </source>
</evidence>
<sequence length="78" mass="8381">MQFINLIDQLQAFVVCAGCIGFLCPCFVFGKNAEFLGSGTFLGSCVTHFLLWTLVNISCLLLTDGLFLGLPGCIVTNT</sequence>
<keyword evidence="3" id="KW-1185">Reference proteome</keyword>
<feature type="transmembrane region" description="Helical" evidence="1">
    <location>
        <begin position="12"/>
        <end position="30"/>
    </location>
</feature>
<keyword evidence="1" id="KW-1133">Transmembrane helix</keyword>
<dbReference type="EMBL" id="WOCE01000016">
    <property type="protein sequence ID" value="KAE9596495.1"/>
    <property type="molecule type" value="Genomic_DNA"/>
</dbReference>
<dbReference type="Proteomes" id="UP000447434">
    <property type="component" value="Chromosome 16"/>
</dbReference>